<accession>A0A8J5M8V9</accession>
<gene>
    <name evidence="1" type="ORF">JG688_00006423</name>
</gene>
<proteinExistence type="predicted"/>
<evidence type="ECO:0000313" key="1">
    <source>
        <dbReference type="EMBL" id="KAG6967187.1"/>
    </source>
</evidence>
<dbReference type="Proteomes" id="UP000709295">
    <property type="component" value="Unassembled WGS sequence"/>
</dbReference>
<comment type="caution">
    <text evidence="1">The sequence shown here is derived from an EMBL/GenBank/DDBJ whole genome shotgun (WGS) entry which is preliminary data.</text>
</comment>
<name>A0A8J5M8V9_9STRA</name>
<dbReference type="EMBL" id="JAENGY010000280">
    <property type="protein sequence ID" value="KAG6967187.1"/>
    <property type="molecule type" value="Genomic_DNA"/>
</dbReference>
<keyword evidence="2" id="KW-1185">Reference proteome</keyword>
<protein>
    <submittedName>
        <fullName evidence="1">Uncharacterized protein</fullName>
    </submittedName>
</protein>
<sequence>MDAAEPWHVGWFDAPAQLLYNTTFVPCNPDFPRFDPVGQTREYVGRQVTPLLSISELSLQIGALTSEHLDLPSMLR</sequence>
<organism evidence="1 2">
    <name type="scientific">Phytophthora aleatoria</name>
    <dbReference type="NCBI Taxonomy" id="2496075"/>
    <lineage>
        <taxon>Eukaryota</taxon>
        <taxon>Sar</taxon>
        <taxon>Stramenopiles</taxon>
        <taxon>Oomycota</taxon>
        <taxon>Peronosporomycetes</taxon>
        <taxon>Peronosporales</taxon>
        <taxon>Peronosporaceae</taxon>
        <taxon>Phytophthora</taxon>
    </lineage>
</organism>
<reference evidence="1" key="1">
    <citation type="submission" date="2021-01" db="EMBL/GenBank/DDBJ databases">
        <title>Phytophthora aleatoria, a newly-described species from Pinus radiata is distinct from Phytophthora cactorum isolates based on comparative genomics.</title>
        <authorList>
            <person name="Mcdougal R."/>
            <person name="Panda P."/>
            <person name="Williams N."/>
            <person name="Studholme D.J."/>
        </authorList>
    </citation>
    <scope>NUCLEOTIDE SEQUENCE</scope>
    <source>
        <strain evidence="1">NZFS 4037</strain>
    </source>
</reference>
<evidence type="ECO:0000313" key="2">
    <source>
        <dbReference type="Proteomes" id="UP000709295"/>
    </source>
</evidence>
<dbReference type="AlphaFoldDB" id="A0A8J5M8V9"/>